<protein>
    <recommendedName>
        <fullName evidence="5">Flavin prenyltransferase UbiX</fullName>
        <ecNumber evidence="5">2.5.1.129</ecNumber>
    </recommendedName>
</protein>
<keyword evidence="4 5" id="KW-0808">Transferase</keyword>
<feature type="binding site" evidence="5">
    <location>
        <position position="141"/>
    </location>
    <ligand>
        <name>FMN</name>
        <dbReference type="ChEBI" id="CHEBI:58210"/>
    </ligand>
</feature>
<evidence type="ECO:0000313" key="9">
    <source>
        <dbReference type="Proteomes" id="UP001628193"/>
    </source>
</evidence>
<dbReference type="InterPro" id="IPR036551">
    <property type="entry name" value="Flavin_trans-like"/>
</dbReference>
<proteinExistence type="inferred from homology"/>
<dbReference type="GO" id="GO:0106141">
    <property type="term" value="F:flavin prenyltransferase activity"/>
    <property type="evidence" value="ECO:0007669"/>
    <property type="project" value="UniProtKB-EC"/>
</dbReference>
<evidence type="ECO:0000256" key="6">
    <source>
        <dbReference type="SAM" id="MobiDB-lite"/>
    </source>
</evidence>
<feature type="compositionally biased region" description="Basic and acidic residues" evidence="6">
    <location>
        <begin position="207"/>
        <end position="217"/>
    </location>
</feature>
<gene>
    <name evidence="5 8" type="primary">ubiX</name>
    <name evidence="8" type="ORF">SIID45300_00682</name>
</gene>
<evidence type="ECO:0000313" key="8">
    <source>
        <dbReference type="EMBL" id="GAB0056376.1"/>
    </source>
</evidence>
<keyword evidence="1 5" id="KW-0637">Prenyltransferase</keyword>
<evidence type="ECO:0000256" key="1">
    <source>
        <dbReference type="ARBA" id="ARBA00022602"/>
    </source>
</evidence>
<evidence type="ECO:0000256" key="2">
    <source>
        <dbReference type="ARBA" id="ARBA00022630"/>
    </source>
</evidence>
<feature type="binding site" evidence="5">
    <location>
        <begin position="8"/>
        <end position="10"/>
    </location>
    <ligand>
        <name>FMN</name>
        <dbReference type="ChEBI" id="CHEBI:58210"/>
    </ligand>
</feature>
<dbReference type="SUPFAM" id="SSF52507">
    <property type="entry name" value="Homo-oligomeric flavin-containing Cys decarboxylases, HFCD"/>
    <property type="match status" value="1"/>
</dbReference>
<feature type="binding site" evidence="5">
    <location>
        <position position="171"/>
    </location>
    <ligand>
        <name>dimethylallyl phosphate</name>
        <dbReference type="ChEBI" id="CHEBI:88052"/>
    </ligand>
</feature>
<feature type="region of interest" description="Disordered" evidence="6">
    <location>
        <begin position="198"/>
        <end position="217"/>
    </location>
</feature>
<dbReference type="HAMAP" id="MF_01984">
    <property type="entry name" value="ubiX_pad"/>
    <property type="match status" value="1"/>
</dbReference>
<sequence length="217" mass="23423">MITLAMTGASGALYGVRLLERLLMAGRRVDLLISEAGRELLRQECGLDLADENGAGVVARLGAYLAHNTGHTPPLEGVRHFGMREWHAPIASGSSGARAMVVAPCSMGTLAAIAHGLSDTLIERAADVALKERWPLILVTRETPLSTIHLENMLAATRAGAVILPASPGFYHRPERIEQLIDFIVDRIFMRLGVPVESPSHGWPVDPSDRREPGNKS</sequence>
<organism evidence="8 9">
    <name type="scientific">Candidatus Magnetaquiglobus chichijimensis</name>
    <dbReference type="NCBI Taxonomy" id="3141448"/>
    <lineage>
        <taxon>Bacteria</taxon>
        <taxon>Pseudomonadati</taxon>
        <taxon>Pseudomonadota</taxon>
        <taxon>Magnetococcia</taxon>
        <taxon>Magnetococcales</taxon>
        <taxon>Candidatus Magnetaquicoccaceae</taxon>
        <taxon>Candidatus Magnetaquiglobus</taxon>
    </lineage>
</organism>
<comment type="function">
    <text evidence="5">Flavin prenyltransferase that catalyzes the synthesis of the prenylated FMN cofactor (prenyl-FMN) for 4-hydroxy-3-polyprenylbenzoic acid decarboxylase UbiD. The prenyltransferase is metal-independent and links a dimethylallyl moiety from dimethylallyl monophosphate (DMAP) to the flavin N5 and C6 atoms of FMN.</text>
</comment>
<keyword evidence="9" id="KW-1185">Reference proteome</keyword>
<feature type="binding site" evidence="5">
    <location>
        <begin position="106"/>
        <end position="109"/>
    </location>
    <ligand>
        <name>FMN</name>
        <dbReference type="ChEBI" id="CHEBI:58210"/>
    </ligand>
</feature>
<dbReference type="Gene3D" id="3.40.50.1950">
    <property type="entry name" value="Flavin prenyltransferase-like"/>
    <property type="match status" value="1"/>
</dbReference>
<reference evidence="8 9" key="1">
    <citation type="submission" date="2024-05" db="EMBL/GenBank/DDBJ databases">
        <authorList>
            <consortium name="Candidatus Magnetaquicoccaceae bacterium FCR-1 genome sequencing consortium"/>
            <person name="Shimoshige H."/>
            <person name="Shimamura S."/>
            <person name="Taoka A."/>
            <person name="Kobayashi H."/>
            <person name="Maekawa T."/>
        </authorList>
    </citation>
    <scope>NUCLEOTIDE SEQUENCE [LARGE SCALE GENOMIC DNA]</scope>
    <source>
        <strain evidence="8 9">FCR-1</strain>
    </source>
</reference>
<dbReference type="EC" id="2.5.1.129" evidence="5"/>
<evidence type="ECO:0000256" key="3">
    <source>
        <dbReference type="ARBA" id="ARBA00022643"/>
    </source>
</evidence>
<dbReference type="EMBL" id="BAAFGK010000002">
    <property type="protein sequence ID" value="GAB0056376.1"/>
    <property type="molecule type" value="Genomic_DNA"/>
</dbReference>
<reference evidence="8 9" key="2">
    <citation type="submission" date="2024-09" db="EMBL/GenBank/DDBJ databases">
        <title>Draft genome sequence of Candidatus Magnetaquicoccaceae bacterium FCR-1.</title>
        <authorList>
            <person name="Shimoshige H."/>
            <person name="Shimamura S."/>
            <person name="Taoka A."/>
            <person name="Kobayashi H."/>
            <person name="Maekawa T."/>
        </authorList>
    </citation>
    <scope>NUCLEOTIDE SEQUENCE [LARGE SCALE GENOMIC DNA]</scope>
    <source>
        <strain evidence="8 9">FCR-1</strain>
    </source>
</reference>
<evidence type="ECO:0000256" key="4">
    <source>
        <dbReference type="ARBA" id="ARBA00022679"/>
    </source>
</evidence>
<dbReference type="RefSeq" id="WP_420904086.1">
    <property type="nucleotide sequence ID" value="NZ_BAAFGK010000002.1"/>
</dbReference>
<dbReference type="Pfam" id="PF02441">
    <property type="entry name" value="Flavoprotein"/>
    <property type="match status" value="1"/>
</dbReference>
<keyword evidence="3 5" id="KW-0288">FMN</keyword>
<keyword evidence="2 5" id="KW-0285">Flavoprotein</keyword>
<dbReference type="InterPro" id="IPR004507">
    <property type="entry name" value="UbiX-like"/>
</dbReference>
<feature type="domain" description="Flavoprotein" evidence="7">
    <location>
        <begin position="2"/>
        <end position="190"/>
    </location>
</feature>
<evidence type="ECO:0000256" key="5">
    <source>
        <dbReference type="HAMAP-Rule" id="MF_01984"/>
    </source>
</evidence>
<comment type="catalytic activity">
    <reaction evidence="5">
        <text>dimethylallyl phosphate + FMNH2 = prenylated FMNH2 + phosphate</text>
        <dbReference type="Rhea" id="RHEA:37743"/>
        <dbReference type="ChEBI" id="CHEBI:43474"/>
        <dbReference type="ChEBI" id="CHEBI:57618"/>
        <dbReference type="ChEBI" id="CHEBI:87467"/>
        <dbReference type="ChEBI" id="CHEBI:88052"/>
        <dbReference type="EC" id="2.5.1.129"/>
    </reaction>
</comment>
<dbReference type="Proteomes" id="UP001628193">
    <property type="component" value="Unassembled WGS sequence"/>
</dbReference>
<evidence type="ECO:0000259" key="7">
    <source>
        <dbReference type="Pfam" id="PF02441"/>
    </source>
</evidence>
<name>A0ABQ0C661_9PROT</name>
<dbReference type="NCBIfam" id="TIGR00421">
    <property type="entry name" value="ubiX_pad"/>
    <property type="match status" value="1"/>
</dbReference>
<dbReference type="InterPro" id="IPR003382">
    <property type="entry name" value="Flavoprotein"/>
</dbReference>
<feature type="binding site" evidence="5">
    <location>
        <position position="34"/>
    </location>
    <ligand>
        <name>FMN</name>
        <dbReference type="ChEBI" id="CHEBI:58210"/>
    </ligand>
</feature>
<comment type="caution">
    <text evidence="5">Lacks conserved residue(s) required for the propagation of feature annotation.</text>
</comment>
<comment type="caution">
    <text evidence="8">The sequence shown here is derived from an EMBL/GenBank/DDBJ whole genome shotgun (WGS) entry which is preliminary data.</text>
</comment>
<comment type="similarity">
    <text evidence="5">Belongs to the UbiX/PAD1 family.</text>
</comment>
<accession>A0ABQ0C661</accession>
<feature type="binding site" evidence="5">
    <location>
        <position position="187"/>
    </location>
    <ligand>
        <name>dimethylallyl phosphate</name>
        <dbReference type="ChEBI" id="CHEBI:88052"/>
    </ligand>
</feature>